<evidence type="ECO:0000256" key="2">
    <source>
        <dbReference type="ARBA" id="ARBA00006247"/>
    </source>
</evidence>
<reference evidence="8 9" key="1">
    <citation type="submission" date="2017-12" db="EMBL/GenBank/DDBJ databases">
        <title>Phylogenetic diversity of female urinary microbiome.</title>
        <authorList>
            <person name="Thomas-White K."/>
            <person name="Wolfe A.J."/>
        </authorList>
    </citation>
    <scope>NUCLEOTIDE SEQUENCE [LARGE SCALE GENOMIC DNA]</scope>
    <source>
        <strain evidence="8 9">UMB1298</strain>
    </source>
</reference>
<proteinExistence type="inferred from homology"/>
<evidence type="ECO:0000256" key="4">
    <source>
        <dbReference type="ARBA" id="ARBA00022801"/>
    </source>
</evidence>
<comment type="similarity">
    <text evidence="2">Belongs to the peptidase M20A family.</text>
</comment>
<dbReference type="PANTHER" id="PTHR43808">
    <property type="entry name" value="ACETYLORNITHINE DEACETYLASE"/>
    <property type="match status" value="1"/>
</dbReference>
<evidence type="ECO:0000256" key="3">
    <source>
        <dbReference type="ARBA" id="ARBA00022723"/>
    </source>
</evidence>
<gene>
    <name evidence="8" type="ORF">CYJ76_00765</name>
</gene>
<keyword evidence="4" id="KW-0378">Hydrolase</keyword>
<evidence type="ECO:0000313" key="9">
    <source>
        <dbReference type="Proteomes" id="UP000234206"/>
    </source>
</evidence>
<organism evidence="8 9">
    <name type="scientific">Kytococcus schroeteri</name>
    <dbReference type="NCBI Taxonomy" id="138300"/>
    <lineage>
        <taxon>Bacteria</taxon>
        <taxon>Bacillati</taxon>
        <taxon>Actinomycetota</taxon>
        <taxon>Actinomycetes</taxon>
        <taxon>Micrococcales</taxon>
        <taxon>Kytococcaceae</taxon>
        <taxon>Kytococcus</taxon>
    </lineage>
</organism>
<dbReference type="InterPro" id="IPR036264">
    <property type="entry name" value="Bact_exopeptidase_dim_dom"/>
</dbReference>
<dbReference type="SUPFAM" id="SSF53187">
    <property type="entry name" value="Zn-dependent exopeptidases"/>
    <property type="match status" value="1"/>
</dbReference>
<sequence length="472" mass="49891">MSSDAVNPTAADRTSGRATDPTAGTPAGVPLPTDEVTDLCRELIRIDSSNFGDGSGPGEREAADYVVARLREVGLEPQVFESDPGRTSVVVRLEGTDSSRPGLVLHGHLDVVPARAEDWSVDPFGAELRDGMVWGRGAVDMKDMDAMILAVVRYMARTGQRPARDLVVAFFADEEAGGVKGAGHLVEHHPELFAGCTEAVSEVGGYSITVPGQEVADGAEAQRTYLVQTAEKGIAWLTLTARGRAGHGSVPTAENAVARMGAALAAIHAHDWPAETIESVRVLLEGVGEQAGIDWSVDDAPSLEQVVAQTGGASQFVAGTLRNTSNPTMVNGGYKHNVVPQTVTAGLDCRFLPGQQQHVLDTIAELAGEHVEVSVHHLGPALEAPFDAPLVDVMRSVLEAEDPGCRVLPYCLSGGTDNKHLAELGITGYGFAPLQLPADLEFAPMFHGVDERVPVSALEFGARVLHRFVLES</sequence>
<dbReference type="InterPro" id="IPR011650">
    <property type="entry name" value="Peptidase_M20_dimer"/>
</dbReference>
<evidence type="ECO:0000259" key="7">
    <source>
        <dbReference type="Pfam" id="PF07687"/>
    </source>
</evidence>
<feature type="domain" description="Peptidase M20 dimerisation" evidence="7">
    <location>
        <begin position="229"/>
        <end position="370"/>
    </location>
</feature>
<dbReference type="Proteomes" id="UP000234206">
    <property type="component" value="Unassembled WGS sequence"/>
</dbReference>
<dbReference type="GO" id="GO:0016787">
    <property type="term" value="F:hydrolase activity"/>
    <property type="evidence" value="ECO:0007669"/>
    <property type="project" value="UniProtKB-KW"/>
</dbReference>
<evidence type="ECO:0000313" key="8">
    <source>
        <dbReference type="EMBL" id="PKZ42897.1"/>
    </source>
</evidence>
<comment type="caution">
    <text evidence="8">The sequence shown here is derived from an EMBL/GenBank/DDBJ whole genome shotgun (WGS) entry which is preliminary data.</text>
</comment>
<keyword evidence="9" id="KW-1185">Reference proteome</keyword>
<dbReference type="EMBL" id="PKIZ01000001">
    <property type="protein sequence ID" value="PKZ42897.1"/>
    <property type="molecule type" value="Genomic_DNA"/>
</dbReference>
<dbReference type="PANTHER" id="PTHR43808:SF8">
    <property type="entry name" value="PEPTIDASE M20 DIMERISATION DOMAIN-CONTAINING PROTEIN"/>
    <property type="match status" value="1"/>
</dbReference>
<evidence type="ECO:0000256" key="1">
    <source>
        <dbReference type="ARBA" id="ARBA00001947"/>
    </source>
</evidence>
<dbReference type="GO" id="GO:0046872">
    <property type="term" value="F:metal ion binding"/>
    <property type="evidence" value="ECO:0007669"/>
    <property type="project" value="UniProtKB-KW"/>
</dbReference>
<dbReference type="SUPFAM" id="SSF55031">
    <property type="entry name" value="Bacterial exopeptidase dimerisation domain"/>
    <property type="match status" value="1"/>
</dbReference>
<dbReference type="Pfam" id="PF07687">
    <property type="entry name" value="M20_dimer"/>
    <property type="match status" value="1"/>
</dbReference>
<dbReference type="InterPro" id="IPR050072">
    <property type="entry name" value="Peptidase_M20A"/>
</dbReference>
<feature type="region of interest" description="Disordered" evidence="6">
    <location>
        <begin position="1"/>
        <end position="34"/>
    </location>
</feature>
<protein>
    <recommendedName>
        <fullName evidence="7">Peptidase M20 dimerisation domain-containing protein</fullName>
    </recommendedName>
</protein>
<keyword evidence="5" id="KW-0862">Zinc</keyword>
<dbReference type="OrthoDB" id="7055905at2"/>
<name>A0A2I1PE46_9MICO</name>
<dbReference type="Pfam" id="PF01546">
    <property type="entry name" value="Peptidase_M20"/>
    <property type="match status" value="1"/>
</dbReference>
<accession>A0A2I1PE46</accession>
<dbReference type="Gene3D" id="3.40.630.10">
    <property type="entry name" value="Zn peptidases"/>
    <property type="match status" value="1"/>
</dbReference>
<evidence type="ECO:0000256" key="6">
    <source>
        <dbReference type="SAM" id="MobiDB-lite"/>
    </source>
</evidence>
<comment type="cofactor">
    <cofactor evidence="1">
        <name>Zn(2+)</name>
        <dbReference type="ChEBI" id="CHEBI:29105"/>
    </cofactor>
</comment>
<evidence type="ECO:0000256" key="5">
    <source>
        <dbReference type="ARBA" id="ARBA00022833"/>
    </source>
</evidence>
<dbReference type="FunFam" id="1.10.150.900:FF:000002">
    <property type="entry name" value="M20/M25/M40 family peptidase"/>
    <property type="match status" value="1"/>
</dbReference>
<dbReference type="AlphaFoldDB" id="A0A2I1PE46"/>
<dbReference type="InterPro" id="IPR002933">
    <property type="entry name" value="Peptidase_M20"/>
</dbReference>
<dbReference type="Gene3D" id="3.30.70.360">
    <property type="match status" value="1"/>
</dbReference>
<dbReference type="NCBIfam" id="NF005913">
    <property type="entry name" value="PRK07906.1"/>
    <property type="match status" value="1"/>
</dbReference>
<keyword evidence="3" id="KW-0479">Metal-binding</keyword>
<dbReference type="RefSeq" id="WP_083323514.1">
    <property type="nucleotide sequence ID" value="NZ_PKIZ01000001.1"/>
</dbReference>
<dbReference type="Gene3D" id="1.10.150.900">
    <property type="match status" value="1"/>
</dbReference>